<keyword evidence="1" id="KW-0732">Signal</keyword>
<accession>A0ABM0PZ15</accession>
<gene>
    <name evidence="5" type="primary">LOC103581249</name>
</gene>
<protein>
    <submittedName>
        <fullName evidence="5">Carcinoembryonic antigen-related cell adhesion molecule 8-like</fullName>
    </submittedName>
</protein>
<keyword evidence="2" id="KW-0325">Glycoprotein</keyword>
<evidence type="ECO:0000256" key="1">
    <source>
        <dbReference type="ARBA" id="ARBA00022729"/>
    </source>
</evidence>
<keyword evidence="3" id="KW-0393">Immunoglobulin domain</keyword>
<dbReference type="SUPFAM" id="SSF48726">
    <property type="entry name" value="Immunoglobulin"/>
    <property type="match status" value="1"/>
</dbReference>
<dbReference type="Gene3D" id="2.60.40.10">
    <property type="entry name" value="Immunoglobulins"/>
    <property type="match status" value="1"/>
</dbReference>
<organism evidence="4 5">
    <name type="scientific">Galeopterus variegatus</name>
    <name type="common">Malayan flying lemur</name>
    <name type="synonym">Cynocephalus variegatus</name>
    <dbReference type="NCBI Taxonomy" id="482537"/>
    <lineage>
        <taxon>Eukaryota</taxon>
        <taxon>Metazoa</taxon>
        <taxon>Chordata</taxon>
        <taxon>Craniata</taxon>
        <taxon>Vertebrata</taxon>
        <taxon>Euteleostomi</taxon>
        <taxon>Mammalia</taxon>
        <taxon>Eutheria</taxon>
        <taxon>Euarchontoglires</taxon>
        <taxon>Dermoptera</taxon>
        <taxon>Cynocephalidae</taxon>
        <taxon>Galeopterus</taxon>
    </lineage>
</organism>
<dbReference type="RefSeq" id="XP_008561356.1">
    <property type="nucleotide sequence ID" value="XM_008563134.1"/>
</dbReference>
<evidence type="ECO:0000313" key="5">
    <source>
        <dbReference type="RefSeq" id="XP_008561356.1"/>
    </source>
</evidence>
<evidence type="ECO:0000256" key="2">
    <source>
        <dbReference type="ARBA" id="ARBA00023180"/>
    </source>
</evidence>
<reference evidence="5" key="1">
    <citation type="submission" date="2025-08" db="UniProtKB">
        <authorList>
            <consortium name="RefSeq"/>
        </authorList>
    </citation>
    <scope>IDENTIFICATION</scope>
</reference>
<proteinExistence type="predicted"/>
<dbReference type="PANTHER" id="PTHR44427">
    <property type="entry name" value="CARCINOEMBRYONIC ANTIGEN-RELATED CELL ADHESION MOLECULE 19"/>
    <property type="match status" value="1"/>
</dbReference>
<evidence type="ECO:0000256" key="3">
    <source>
        <dbReference type="ARBA" id="ARBA00023319"/>
    </source>
</evidence>
<dbReference type="PANTHER" id="PTHR44427:SF1">
    <property type="entry name" value="CARCINOEMBRYONIC ANTIGEN-RELATED CELL ADHESION MOLECULE 1"/>
    <property type="match status" value="1"/>
</dbReference>
<evidence type="ECO:0000313" key="4">
    <source>
        <dbReference type="Proteomes" id="UP000694923"/>
    </source>
</evidence>
<sequence>MRSSGEEPAAHSSSLNHSGPLILKLCRQCSTVDSVNLCFAFFPCRDQGSEYMTEADPAHRQHIPRQSLLLTASLVTFWNPPTTAQLTMESVPFNAAEGKDVQQFCPKSAREYSSYVWYKGKRVGANLRIVAYIKFTQKNTPEPSYSSQKTLFPNRSLLFHNITIWGPYERRTQNPVSASHSEPFTLDVFCK</sequence>
<dbReference type="Proteomes" id="UP000694923">
    <property type="component" value="Unplaced"/>
</dbReference>
<dbReference type="GeneID" id="103581249"/>
<dbReference type="InterPro" id="IPR050831">
    <property type="entry name" value="CEA_cell_adhesion"/>
</dbReference>
<dbReference type="InterPro" id="IPR013783">
    <property type="entry name" value="Ig-like_fold"/>
</dbReference>
<name>A0ABM0PZ15_GALVR</name>
<keyword evidence="4" id="KW-1185">Reference proteome</keyword>
<dbReference type="InterPro" id="IPR036179">
    <property type="entry name" value="Ig-like_dom_sf"/>
</dbReference>